<dbReference type="Proteomes" id="UP001560267">
    <property type="component" value="Unassembled WGS sequence"/>
</dbReference>
<feature type="region of interest" description="Disordered" evidence="1">
    <location>
        <begin position="1"/>
        <end position="30"/>
    </location>
</feature>
<proteinExistence type="predicted"/>
<evidence type="ECO:0000313" key="3">
    <source>
        <dbReference type="Proteomes" id="UP001560267"/>
    </source>
</evidence>
<feature type="compositionally biased region" description="Low complexity" evidence="1">
    <location>
        <begin position="15"/>
        <end position="27"/>
    </location>
</feature>
<accession>A0ABV3Y4M9</accession>
<sequence>MTPISWHARSRRNVGGARSSAQASGSSEQDRGAPVLFVDGTCHLCRASGRIACRLAPGVRVQDDNEAVAKGPGVVLSSAGQLFVGLDAVVEWLRLAGGVAQLASRLLATRLVSPFARRAYGWVAKHRHLAGRARR</sequence>
<reference evidence="2 3" key="1">
    <citation type="submission" date="2024-07" db="EMBL/GenBank/DDBJ databases">
        <title>Draft Genome Sequence of Ferrimicrobium acidiphilum Strain YE2023, Isolated from a Pulp of Bioleach Reactor.</title>
        <authorList>
            <person name="Elkina Y.A."/>
            <person name="Bulaeva A.G."/>
            <person name="Beletsky A.V."/>
            <person name="Mardanov A.V."/>
        </authorList>
    </citation>
    <scope>NUCLEOTIDE SEQUENCE [LARGE SCALE GENOMIC DNA]</scope>
    <source>
        <strain evidence="2 3">YE2023</strain>
    </source>
</reference>
<keyword evidence="3" id="KW-1185">Reference proteome</keyword>
<evidence type="ECO:0000313" key="2">
    <source>
        <dbReference type="EMBL" id="MEX6430516.1"/>
    </source>
</evidence>
<dbReference type="RefSeq" id="WP_276957389.1">
    <property type="nucleotide sequence ID" value="NZ_DAHZRA010000036.1"/>
</dbReference>
<name>A0ABV3Y4M9_9ACTN</name>
<comment type="caution">
    <text evidence="2">The sequence shown here is derived from an EMBL/GenBank/DDBJ whole genome shotgun (WGS) entry which is preliminary data.</text>
</comment>
<gene>
    <name evidence="2" type="ORF">AB6A68_11840</name>
</gene>
<dbReference type="EMBL" id="JBFSHR010000058">
    <property type="protein sequence ID" value="MEX6430516.1"/>
    <property type="molecule type" value="Genomic_DNA"/>
</dbReference>
<organism evidence="2 3">
    <name type="scientific">Ferrimicrobium acidiphilum</name>
    <dbReference type="NCBI Taxonomy" id="121039"/>
    <lineage>
        <taxon>Bacteria</taxon>
        <taxon>Bacillati</taxon>
        <taxon>Actinomycetota</taxon>
        <taxon>Acidimicrobiia</taxon>
        <taxon>Acidimicrobiales</taxon>
        <taxon>Acidimicrobiaceae</taxon>
        <taxon>Ferrimicrobium</taxon>
    </lineage>
</organism>
<evidence type="ECO:0000256" key="1">
    <source>
        <dbReference type="SAM" id="MobiDB-lite"/>
    </source>
</evidence>
<protein>
    <submittedName>
        <fullName evidence="2">Thiol-disulfide oxidoreductase DCC family protein</fullName>
    </submittedName>
</protein>